<dbReference type="AlphaFoldDB" id="A0A2D1U3T5"/>
<dbReference type="EMBL" id="CP024091">
    <property type="protein sequence ID" value="ATP56255.1"/>
    <property type="molecule type" value="Genomic_DNA"/>
</dbReference>
<dbReference type="KEGG" id="pgs:CPT03_07115"/>
<proteinExistence type="predicted"/>
<reference evidence="1 2" key="1">
    <citation type="submission" date="2017-10" db="EMBL/GenBank/DDBJ databases">
        <title>Whole genome of Pedobacter ginsengisoli T01R-27 isolated from tomato rhizosphere.</title>
        <authorList>
            <person name="Weon H.-Y."/>
            <person name="Lee S.A."/>
            <person name="Sang M.K."/>
            <person name="Song J."/>
        </authorList>
    </citation>
    <scope>NUCLEOTIDE SEQUENCE [LARGE SCALE GENOMIC DNA]</scope>
    <source>
        <strain evidence="1 2">T01R-27</strain>
    </source>
</reference>
<dbReference type="Proteomes" id="UP000223749">
    <property type="component" value="Chromosome"/>
</dbReference>
<name>A0A2D1U3T5_9SPHI</name>
<accession>A0A2D1U3T5</accession>
<evidence type="ECO:0000313" key="2">
    <source>
        <dbReference type="Proteomes" id="UP000223749"/>
    </source>
</evidence>
<keyword evidence="2" id="KW-1185">Reference proteome</keyword>
<dbReference type="RefSeq" id="WP_099438197.1">
    <property type="nucleotide sequence ID" value="NZ_CP024091.1"/>
</dbReference>
<protein>
    <submittedName>
        <fullName evidence="1">Uncharacterized protein</fullName>
    </submittedName>
</protein>
<dbReference type="OrthoDB" id="772891at2"/>
<evidence type="ECO:0000313" key="1">
    <source>
        <dbReference type="EMBL" id="ATP56255.1"/>
    </source>
</evidence>
<gene>
    <name evidence="1" type="ORF">CPT03_07115</name>
</gene>
<organism evidence="1 2">
    <name type="scientific">Pedobacter ginsengisoli</name>
    <dbReference type="NCBI Taxonomy" id="363852"/>
    <lineage>
        <taxon>Bacteria</taxon>
        <taxon>Pseudomonadati</taxon>
        <taxon>Bacteroidota</taxon>
        <taxon>Sphingobacteriia</taxon>
        <taxon>Sphingobacteriales</taxon>
        <taxon>Sphingobacteriaceae</taxon>
        <taxon>Pedobacter</taxon>
    </lineage>
</organism>
<sequence>MRDYNTVILEEAIADLDLSLEFKDAAEKLGYKKLKDIVSIRTAALEKKPGFNILLVHEYVSFMESAGLGALIDPRLV</sequence>